<dbReference type="CDD" id="cd00082">
    <property type="entry name" value="HisKA"/>
    <property type="match status" value="1"/>
</dbReference>
<dbReference type="InterPro" id="IPR013656">
    <property type="entry name" value="PAS_4"/>
</dbReference>
<dbReference type="PROSITE" id="PS50109">
    <property type="entry name" value="HIS_KIN"/>
    <property type="match status" value="1"/>
</dbReference>
<dbReference type="CDD" id="cd00130">
    <property type="entry name" value="PAS"/>
    <property type="match status" value="1"/>
</dbReference>
<evidence type="ECO:0000259" key="8">
    <source>
        <dbReference type="PROSITE" id="PS50113"/>
    </source>
</evidence>
<dbReference type="GO" id="GO:0005886">
    <property type="term" value="C:plasma membrane"/>
    <property type="evidence" value="ECO:0007669"/>
    <property type="project" value="TreeGrafter"/>
</dbReference>
<protein>
    <recommendedName>
        <fullName evidence="2">histidine kinase</fullName>
        <ecNumber evidence="2">2.7.13.3</ecNumber>
    </recommendedName>
</protein>
<keyword evidence="5" id="KW-0418">Kinase</keyword>
<dbReference type="InterPro" id="IPR003594">
    <property type="entry name" value="HATPase_dom"/>
</dbReference>
<dbReference type="SMART" id="SM00086">
    <property type="entry name" value="PAC"/>
    <property type="match status" value="1"/>
</dbReference>
<dbReference type="Pfam" id="PF08448">
    <property type="entry name" value="PAS_4"/>
    <property type="match status" value="1"/>
</dbReference>
<dbReference type="SUPFAM" id="SSF55785">
    <property type="entry name" value="PYP-like sensor domain (PAS domain)"/>
    <property type="match status" value="1"/>
</dbReference>
<dbReference type="InterPro" id="IPR005467">
    <property type="entry name" value="His_kinase_dom"/>
</dbReference>
<dbReference type="Pfam" id="PF00512">
    <property type="entry name" value="HisKA"/>
    <property type="match status" value="1"/>
</dbReference>
<name>A0A841H1U8_9BACT</name>
<dbReference type="SMART" id="SM00091">
    <property type="entry name" value="PAS"/>
    <property type="match status" value="1"/>
</dbReference>
<dbReference type="PROSITE" id="PS50113">
    <property type="entry name" value="PAC"/>
    <property type="match status" value="1"/>
</dbReference>
<dbReference type="NCBIfam" id="TIGR00229">
    <property type="entry name" value="sensory_box"/>
    <property type="match status" value="1"/>
</dbReference>
<dbReference type="Pfam" id="PF01590">
    <property type="entry name" value="GAF"/>
    <property type="match status" value="1"/>
</dbReference>
<evidence type="ECO:0000259" key="6">
    <source>
        <dbReference type="PROSITE" id="PS50109"/>
    </source>
</evidence>
<evidence type="ECO:0000313" key="9">
    <source>
        <dbReference type="EMBL" id="MBB6071962.1"/>
    </source>
</evidence>
<dbReference type="InterPro" id="IPR029016">
    <property type="entry name" value="GAF-like_dom_sf"/>
</dbReference>
<dbReference type="Gene3D" id="1.10.287.130">
    <property type="match status" value="1"/>
</dbReference>
<dbReference type="InterPro" id="IPR036890">
    <property type="entry name" value="HATPase_C_sf"/>
</dbReference>
<evidence type="ECO:0000256" key="1">
    <source>
        <dbReference type="ARBA" id="ARBA00000085"/>
    </source>
</evidence>
<dbReference type="Gene3D" id="3.30.450.40">
    <property type="match status" value="1"/>
</dbReference>
<keyword evidence="3" id="KW-0597">Phosphoprotein</keyword>
<dbReference type="Gene3D" id="3.30.450.20">
    <property type="entry name" value="PAS domain"/>
    <property type="match status" value="1"/>
</dbReference>
<comment type="catalytic activity">
    <reaction evidence="1">
        <text>ATP + protein L-histidine = ADP + protein N-phospho-L-histidine.</text>
        <dbReference type="EC" id="2.7.13.3"/>
    </reaction>
</comment>
<dbReference type="FunFam" id="3.30.565.10:FF:000006">
    <property type="entry name" value="Sensor histidine kinase WalK"/>
    <property type="match status" value="1"/>
</dbReference>
<dbReference type="Pfam" id="PF02518">
    <property type="entry name" value="HATPase_c"/>
    <property type="match status" value="1"/>
</dbReference>
<dbReference type="SUPFAM" id="SSF55874">
    <property type="entry name" value="ATPase domain of HSP90 chaperone/DNA topoisomerase II/histidine kinase"/>
    <property type="match status" value="1"/>
</dbReference>
<dbReference type="PANTHER" id="PTHR43047:SF72">
    <property type="entry name" value="OSMOSENSING HISTIDINE PROTEIN KINASE SLN1"/>
    <property type="match status" value="1"/>
</dbReference>
<proteinExistence type="predicted"/>
<feature type="domain" description="PAC" evidence="8">
    <location>
        <begin position="262"/>
        <end position="314"/>
    </location>
</feature>
<dbReference type="InterPro" id="IPR004358">
    <property type="entry name" value="Sig_transdc_His_kin-like_C"/>
</dbReference>
<evidence type="ECO:0000256" key="3">
    <source>
        <dbReference type="ARBA" id="ARBA00022553"/>
    </source>
</evidence>
<sequence>MSESATPYDRSDPARLLSLRMTELLDAPPDEVFERLTRLASRLVRVPAAFVNLVDDRRDFLQSCFGFGEPLSTVRQLEETTFCHYALGRGEPLVIGDAREHPVYRTVPAVTSMGLVSYVGVPIRDAQSRPLGTFCVVDYHPRRWTDDEVQVLAELAASAEREIRLRLERRSLLDARQSLEHALREQAAERAFSATVLNTADALIVVSDIDGRIVRFNRACERLSGYSQEEVLGQHFTLFVDSADAPDVVEMMGDLAAGEYARRSEHEWVMRNGTRRRIAWSNAAIAGENGEVTHVVASGIDVTEQRELDRLKDEFAAVVSHELRTPLTSIRGALGLLAGMHTDTIADDRARRLIQVASRNADRLTELTNSILTIERLRAGRGSLDLETISAGELLVNAAETVAGSAEAAGVSLVVQPAPFSLVADGPKLAQVLVNLIGNAVKFSPAGSSVEIRAIRQGGHALFSVQDHGRGIPLDKLDTVFERFRQVHSHDAREKGGSGLGLAIARGIVEQHAGRIWVESELGVGSTFLFTIPAEEKAV</sequence>
<dbReference type="Gene3D" id="3.30.565.10">
    <property type="entry name" value="Histidine kinase-like ATPase, C-terminal domain"/>
    <property type="match status" value="1"/>
</dbReference>
<dbReference type="Proteomes" id="UP000582837">
    <property type="component" value="Unassembled WGS sequence"/>
</dbReference>
<dbReference type="PANTHER" id="PTHR43047">
    <property type="entry name" value="TWO-COMPONENT HISTIDINE PROTEIN KINASE"/>
    <property type="match status" value="1"/>
</dbReference>
<gene>
    <name evidence="9" type="ORF">HNQ61_003622</name>
</gene>
<dbReference type="InterPro" id="IPR003018">
    <property type="entry name" value="GAF"/>
</dbReference>
<organism evidence="9 10">
    <name type="scientific">Longimicrobium terrae</name>
    <dbReference type="NCBI Taxonomy" id="1639882"/>
    <lineage>
        <taxon>Bacteria</taxon>
        <taxon>Pseudomonadati</taxon>
        <taxon>Gemmatimonadota</taxon>
        <taxon>Longimicrobiia</taxon>
        <taxon>Longimicrobiales</taxon>
        <taxon>Longimicrobiaceae</taxon>
        <taxon>Longimicrobium</taxon>
    </lineage>
</organism>
<dbReference type="RefSeq" id="WP_170035407.1">
    <property type="nucleotide sequence ID" value="NZ_JABDTL010000001.1"/>
</dbReference>
<keyword evidence="4" id="KW-0808">Transferase</keyword>
<dbReference type="CDD" id="cd16922">
    <property type="entry name" value="HATPase_EvgS-ArcB-TorS-like"/>
    <property type="match status" value="1"/>
</dbReference>
<feature type="domain" description="PAS" evidence="7">
    <location>
        <begin position="189"/>
        <end position="259"/>
    </location>
</feature>
<evidence type="ECO:0000256" key="2">
    <source>
        <dbReference type="ARBA" id="ARBA00012438"/>
    </source>
</evidence>
<dbReference type="GO" id="GO:0000155">
    <property type="term" value="F:phosphorelay sensor kinase activity"/>
    <property type="evidence" value="ECO:0007669"/>
    <property type="project" value="InterPro"/>
</dbReference>
<evidence type="ECO:0000313" key="10">
    <source>
        <dbReference type="Proteomes" id="UP000582837"/>
    </source>
</evidence>
<dbReference type="InterPro" id="IPR003661">
    <property type="entry name" value="HisK_dim/P_dom"/>
</dbReference>
<dbReference type="AlphaFoldDB" id="A0A841H1U8"/>
<dbReference type="SMART" id="SM00388">
    <property type="entry name" value="HisKA"/>
    <property type="match status" value="1"/>
</dbReference>
<comment type="caution">
    <text evidence="9">The sequence shown here is derived from an EMBL/GenBank/DDBJ whole genome shotgun (WGS) entry which is preliminary data.</text>
</comment>
<dbReference type="InterPro" id="IPR000700">
    <property type="entry name" value="PAS-assoc_C"/>
</dbReference>
<feature type="domain" description="Histidine kinase" evidence="6">
    <location>
        <begin position="318"/>
        <end position="536"/>
    </location>
</feature>
<dbReference type="PROSITE" id="PS50112">
    <property type="entry name" value="PAS"/>
    <property type="match status" value="1"/>
</dbReference>
<dbReference type="InterPro" id="IPR000014">
    <property type="entry name" value="PAS"/>
</dbReference>
<dbReference type="EMBL" id="JACHIA010000011">
    <property type="protein sequence ID" value="MBB6071962.1"/>
    <property type="molecule type" value="Genomic_DNA"/>
</dbReference>
<dbReference type="SUPFAM" id="SSF47384">
    <property type="entry name" value="Homodimeric domain of signal transducing histidine kinase"/>
    <property type="match status" value="1"/>
</dbReference>
<dbReference type="PRINTS" id="PR00344">
    <property type="entry name" value="BCTRLSENSOR"/>
</dbReference>
<evidence type="ECO:0000256" key="5">
    <source>
        <dbReference type="ARBA" id="ARBA00022777"/>
    </source>
</evidence>
<dbReference type="SUPFAM" id="SSF55781">
    <property type="entry name" value="GAF domain-like"/>
    <property type="match status" value="1"/>
</dbReference>
<keyword evidence="10" id="KW-1185">Reference proteome</keyword>
<evidence type="ECO:0000259" key="7">
    <source>
        <dbReference type="PROSITE" id="PS50112"/>
    </source>
</evidence>
<accession>A0A841H1U8</accession>
<dbReference type="SMART" id="SM00065">
    <property type="entry name" value="GAF"/>
    <property type="match status" value="1"/>
</dbReference>
<dbReference type="InterPro" id="IPR036097">
    <property type="entry name" value="HisK_dim/P_sf"/>
</dbReference>
<dbReference type="GO" id="GO:0009927">
    <property type="term" value="F:histidine phosphotransfer kinase activity"/>
    <property type="evidence" value="ECO:0007669"/>
    <property type="project" value="TreeGrafter"/>
</dbReference>
<dbReference type="InterPro" id="IPR035965">
    <property type="entry name" value="PAS-like_dom_sf"/>
</dbReference>
<dbReference type="SMART" id="SM00387">
    <property type="entry name" value="HATPase_c"/>
    <property type="match status" value="1"/>
</dbReference>
<dbReference type="InterPro" id="IPR001610">
    <property type="entry name" value="PAC"/>
</dbReference>
<evidence type="ECO:0000256" key="4">
    <source>
        <dbReference type="ARBA" id="ARBA00022679"/>
    </source>
</evidence>
<reference evidence="9 10" key="1">
    <citation type="submission" date="2020-08" db="EMBL/GenBank/DDBJ databases">
        <title>Genomic Encyclopedia of Type Strains, Phase IV (KMG-IV): sequencing the most valuable type-strain genomes for metagenomic binning, comparative biology and taxonomic classification.</title>
        <authorList>
            <person name="Goeker M."/>
        </authorList>
    </citation>
    <scope>NUCLEOTIDE SEQUENCE [LARGE SCALE GENOMIC DNA]</scope>
    <source>
        <strain evidence="9 10">DSM 29007</strain>
    </source>
</reference>
<dbReference type="EC" id="2.7.13.3" evidence="2"/>